<keyword evidence="2" id="KW-1185">Reference proteome</keyword>
<gene>
    <name evidence="1" type="ORF">F0U83_06980</name>
</gene>
<evidence type="ECO:0000313" key="1">
    <source>
        <dbReference type="EMBL" id="QEQ96470.1"/>
    </source>
</evidence>
<dbReference type="RefSeq" id="WP_138988409.1">
    <property type="nucleotide sequence ID" value="NZ_CP043869.1"/>
</dbReference>
<dbReference type="InterPro" id="IPR014987">
    <property type="entry name" value="UPF_YfcL"/>
</dbReference>
<name>A0A5P1RA17_9GAMM</name>
<dbReference type="OrthoDB" id="6120956at2"/>
<accession>A0A5P1RA17</accession>
<reference evidence="1 2" key="1">
    <citation type="journal article" date="2019" name="Biochem. Eng. J.">
        <title>Metabolic engineering of the marine bacteria Neptunomonas concharum for the production of acetoin and meso-2,3-butanediol from acetate.</title>
        <authorList>
            <person name="Li W."/>
            <person name="Pu N."/>
            <person name="Liu C.-X."/>
            <person name="Yuan Q.-P."/>
            <person name="Li Z.-J."/>
        </authorList>
    </citation>
    <scope>NUCLEOTIDE SEQUENCE [LARGE SCALE GENOMIC DNA]</scope>
    <source>
        <strain evidence="1 2">JCM17730</strain>
    </source>
</reference>
<organism evidence="1 2">
    <name type="scientific">Neptunomonas concharum</name>
    <dbReference type="NCBI Taxonomy" id="1031538"/>
    <lineage>
        <taxon>Bacteria</taxon>
        <taxon>Pseudomonadati</taxon>
        <taxon>Pseudomonadota</taxon>
        <taxon>Gammaproteobacteria</taxon>
        <taxon>Oceanospirillales</taxon>
        <taxon>Oceanospirillaceae</taxon>
        <taxon>Neptunomonas</taxon>
    </lineage>
</organism>
<evidence type="ECO:0000313" key="2">
    <source>
        <dbReference type="Proteomes" id="UP000324760"/>
    </source>
</evidence>
<dbReference type="KEGG" id="ncu:F0U83_06980"/>
<dbReference type="EMBL" id="CP043869">
    <property type="protein sequence ID" value="QEQ96470.1"/>
    <property type="molecule type" value="Genomic_DNA"/>
</dbReference>
<dbReference type="Pfam" id="PF08891">
    <property type="entry name" value="YfcL"/>
    <property type="match status" value="1"/>
</dbReference>
<protein>
    <submittedName>
        <fullName evidence="1">YfcL family protein</fullName>
    </submittedName>
</protein>
<proteinExistence type="predicted"/>
<dbReference type="AlphaFoldDB" id="A0A5P1RA17"/>
<sequence length="85" mass="9370">MTLQDGNSLYQWLLSTELTADDDRRFYASYLLGHISLAIAETEENPTSFSSTLEQSLNSALATDKLSDNDRNGILELLKEGKASA</sequence>
<dbReference type="Proteomes" id="UP000324760">
    <property type="component" value="Chromosome"/>
</dbReference>